<reference evidence="2 3" key="1">
    <citation type="journal article" date="2024" name="G3 (Bethesda)">
        <title>Genome assembly of Hibiscus sabdariffa L. provides insights into metabolisms of medicinal natural products.</title>
        <authorList>
            <person name="Kim T."/>
        </authorList>
    </citation>
    <scope>NUCLEOTIDE SEQUENCE [LARGE SCALE GENOMIC DNA]</scope>
    <source>
        <strain evidence="2">TK-2024</strain>
        <tissue evidence="2">Old leaves</tissue>
    </source>
</reference>
<gene>
    <name evidence="2" type="ORF">V6N12_047515</name>
</gene>
<keyword evidence="3" id="KW-1185">Reference proteome</keyword>
<protein>
    <recommendedName>
        <fullName evidence="1">Reverse transcriptase Ty1/copia-type domain-containing protein</fullName>
    </recommendedName>
</protein>
<comment type="caution">
    <text evidence="2">The sequence shown here is derived from an EMBL/GenBank/DDBJ whole genome shotgun (WGS) entry which is preliminary data.</text>
</comment>
<sequence length="202" mass="23542">MMVRNHQRWMKCQPKKEAQDSSLEALKDMSLEEREVTYPMELNYVKGGEILGDPSKGVTTRSSLRNICNYVAFISCIELKNIKEALNDDYWTLVIQDELNQFERSNVWTLVDRPQDKSIIGTKWVFRNKLDESGNIVRNKARLVAQGYTQEEGIDFDETYAPVARMEAIRMLIAFACHHEFKIFQMDAKSVFLNDLLMKKCM</sequence>
<dbReference type="Proteomes" id="UP001472677">
    <property type="component" value="Unassembled WGS sequence"/>
</dbReference>
<organism evidence="2 3">
    <name type="scientific">Hibiscus sabdariffa</name>
    <name type="common">roselle</name>
    <dbReference type="NCBI Taxonomy" id="183260"/>
    <lineage>
        <taxon>Eukaryota</taxon>
        <taxon>Viridiplantae</taxon>
        <taxon>Streptophyta</taxon>
        <taxon>Embryophyta</taxon>
        <taxon>Tracheophyta</taxon>
        <taxon>Spermatophyta</taxon>
        <taxon>Magnoliopsida</taxon>
        <taxon>eudicotyledons</taxon>
        <taxon>Gunneridae</taxon>
        <taxon>Pentapetalae</taxon>
        <taxon>rosids</taxon>
        <taxon>malvids</taxon>
        <taxon>Malvales</taxon>
        <taxon>Malvaceae</taxon>
        <taxon>Malvoideae</taxon>
        <taxon>Hibiscus</taxon>
    </lineage>
</organism>
<accession>A0ABR2DB48</accession>
<feature type="domain" description="Reverse transcriptase Ty1/copia-type" evidence="1">
    <location>
        <begin position="106"/>
        <end position="196"/>
    </location>
</feature>
<dbReference type="EMBL" id="JBBPBM010000032">
    <property type="protein sequence ID" value="KAK8534118.1"/>
    <property type="molecule type" value="Genomic_DNA"/>
</dbReference>
<proteinExistence type="predicted"/>
<evidence type="ECO:0000259" key="1">
    <source>
        <dbReference type="Pfam" id="PF07727"/>
    </source>
</evidence>
<dbReference type="InterPro" id="IPR013103">
    <property type="entry name" value="RVT_2"/>
</dbReference>
<evidence type="ECO:0000313" key="3">
    <source>
        <dbReference type="Proteomes" id="UP001472677"/>
    </source>
</evidence>
<dbReference type="Pfam" id="PF07727">
    <property type="entry name" value="RVT_2"/>
    <property type="match status" value="1"/>
</dbReference>
<evidence type="ECO:0000313" key="2">
    <source>
        <dbReference type="EMBL" id="KAK8534118.1"/>
    </source>
</evidence>
<name>A0ABR2DB48_9ROSI</name>